<feature type="region of interest" description="Disordered" evidence="1">
    <location>
        <begin position="71"/>
        <end position="93"/>
    </location>
</feature>
<dbReference type="AlphaFoldDB" id="A0A0L0CHC5"/>
<feature type="region of interest" description="Disordered" evidence="1">
    <location>
        <begin position="188"/>
        <end position="228"/>
    </location>
</feature>
<gene>
    <name evidence="2" type="ORF">FF38_03021</name>
</gene>
<dbReference type="EMBL" id="JRES01000404">
    <property type="protein sequence ID" value="KNC31646.1"/>
    <property type="molecule type" value="Genomic_DNA"/>
</dbReference>
<reference evidence="2 3" key="1">
    <citation type="journal article" date="2015" name="Nat. Commun.">
        <title>Lucilia cuprina genome unlocks parasitic fly biology to underpin future interventions.</title>
        <authorList>
            <person name="Anstead C.A."/>
            <person name="Korhonen P.K."/>
            <person name="Young N.D."/>
            <person name="Hall R.S."/>
            <person name="Jex A.R."/>
            <person name="Murali S.C."/>
            <person name="Hughes D.S."/>
            <person name="Lee S.F."/>
            <person name="Perry T."/>
            <person name="Stroehlein A.J."/>
            <person name="Ansell B.R."/>
            <person name="Breugelmans B."/>
            <person name="Hofmann A."/>
            <person name="Qu J."/>
            <person name="Dugan S."/>
            <person name="Lee S.L."/>
            <person name="Chao H."/>
            <person name="Dinh H."/>
            <person name="Han Y."/>
            <person name="Doddapaneni H.V."/>
            <person name="Worley K.C."/>
            <person name="Muzny D.M."/>
            <person name="Ioannidis P."/>
            <person name="Waterhouse R.M."/>
            <person name="Zdobnov E.M."/>
            <person name="James P.J."/>
            <person name="Bagnall N.H."/>
            <person name="Kotze A.C."/>
            <person name="Gibbs R.A."/>
            <person name="Richards S."/>
            <person name="Batterham P."/>
            <person name="Gasser R.B."/>
        </authorList>
    </citation>
    <scope>NUCLEOTIDE SEQUENCE [LARGE SCALE GENOMIC DNA]</scope>
    <source>
        <strain evidence="2 3">LS</strain>
        <tissue evidence="2">Full body</tissue>
    </source>
</reference>
<keyword evidence="3" id="KW-1185">Reference proteome</keyword>
<feature type="compositionally biased region" description="Basic and acidic residues" evidence="1">
    <location>
        <begin position="73"/>
        <end position="90"/>
    </location>
</feature>
<proteinExistence type="predicted"/>
<accession>A0A0L0CHC5</accession>
<name>A0A0L0CHC5_LUCCU</name>
<evidence type="ECO:0000256" key="1">
    <source>
        <dbReference type="SAM" id="MobiDB-lite"/>
    </source>
</evidence>
<organism evidence="2 3">
    <name type="scientific">Lucilia cuprina</name>
    <name type="common">Green bottle fly</name>
    <name type="synonym">Australian sheep blowfly</name>
    <dbReference type="NCBI Taxonomy" id="7375"/>
    <lineage>
        <taxon>Eukaryota</taxon>
        <taxon>Metazoa</taxon>
        <taxon>Ecdysozoa</taxon>
        <taxon>Arthropoda</taxon>
        <taxon>Hexapoda</taxon>
        <taxon>Insecta</taxon>
        <taxon>Pterygota</taxon>
        <taxon>Neoptera</taxon>
        <taxon>Endopterygota</taxon>
        <taxon>Diptera</taxon>
        <taxon>Brachycera</taxon>
        <taxon>Muscomorpha</taxon>
        <taxon>Oestroidea</taxon>
        <taxon>Calliphoridae</taxon>
        <taxon>Luciliinae</taxon>
        <taxon>Lucilia</taxon>
    </lineage>
</organism>
<sequence length="228" mass="25124">MVCADHAFCLSYHLYEQQKFPLQSLFYGELLPETADVAAKISSASPDYVGFYDGENTFHDVPAEYIVAEPNVEEARRNEDRDTEENKSDNTSEVLETSVVVRDASKEHALIITKECIVITDETNANDTTTEANLHDVYSTKACANMCINHNNENSGSGNDTEGNDGKIACDKTGNADNELAEVVTTDTGNETFFYGNKDNIPSDEEEEQSEAAEIQPDVKWSAAAQPF</sequence>
<dbReference type="Proteomes" id="UP000037069">
    <property type="component" value="Unassembled WGS sequence"/>
</dbReference>
<feature type="compositionally biased region" description="Acidic residues" evidence="1">
    <location>
        <begin position="202"/>
        <end position="211"/>
    </location>
</feature>
<evidence type="ECO:0000313" key="2">
    <source>
        <dbReference type="EMBL" id="KNC31646.1"/>
    </source>
</evidence>
<evidence type="ECO:0000313" key="3">
    <source>
        <dbReference type="Proteomes" id="UP000037069"/>
    </source>
</evidence>
<protein>
    <submittedName>
        <fullName evidence="2">Uncharacterized protein</fullName>
    </submittedName>
</protein>
<comment type="caution">
    <text evidence="2">The sequence shown here is derived from an EMBL/GenBank/DDBJ whole genome shotgun (WGS) entry which is preliminary data.</text>
</comment>